<dbReference type="Proteomes" id="UP000789831">
    <property type="component" value="Unassembled WGS sequence"/>
</dbReference>
<feature type="non-terminal residue" evidence="1">
    <location>
        <position position="120"/>
    </location>
</feature>
<organism evidence="1 2">
    <name type="scientific">Ambispora gerdemannii</name>
    <dbReference type="NCBI Taxonomy" id="144530"/>
    <lineage>
        <taxon>Eukaryota</taxon>
        <taxon>Fungi</taxon>
        <taxon>Fungi incertae sedis</taxon>
        <taxon>Mucoromycota</taxon>
        <taxon>Glomeromycotina</taxon>
        <taxon>Glomeromycetes</taxon>
        <taxon>Archaeosporales</taxon>
        <taxon>Ambisporaceae</taxon>
        <taxon>Ambispora</taxon>
    </lineage>
</organism>
<gene>
    <name evidence="1" type="ORF">AGERDE_LOCUS13383</name>
</gene>
<proteinExistence type="predicted"/>
<dbReference type="AntiFam" id="ANF00275">
    <property type="entry name" value="Spurious translation from rRNA (DUF6467)"/>
</dbReference>
<evidence type="ECO:0000313" key="2">
    <source>
        <dbReference type="Proteomes" id="UP000789831"/>
    </source>
</evidence>
<protein>
    <submittedName>
        <fullName evidence="1">1077_t:CDS:1</fullName>
    </submittedName>
</protein>
<dbReference type="AlphaFoldDB" id="A0A9N9HNX9"/>
<sequence length="120" mass="13333">GNLGRSEEVRTTVYQKHSSLLTPRVNGGRNYDGPKVAKFLVRLGEILVPVGDWEAKALALAESLVGYHPNRRKILTYWFTAKRTVFGGYRNPMQSVKVEGCLTVRLTSRTDTKVGLSDPA</sequence>
<accession>A0A9N9HNX9</accession>
<comment type="caution">
    <text evidence="1">The sequence shown here is derived from an EMBL/GenBank/DDBJ whole genome shotgun (WGS) entry which is preliminary data.</text>
</comment>
<feature type="non-terminal residue" evidence="1">
    <location>
        <position position="1"/>
    </location>
</feature>
<keyword evidence="2" id="KW-1185">Reference proteome</keyword>
<dbReference type="OrthoDB" id="1736095at2759"/>
<evidence type="ECO:0000313" key="1">
    <source>
        <dbReference type="EMBL" id="CAG8698441.1"/>
    </source>
</evidence>
<name>A0A9N9HNX9_9GLOM</name>
<reference evidence="1" key="1">
    <citation type="submission" date="2021-06" db="EMBL/GenBank/DDBJ databases">
        <authorList>
            <person name="Kallberg Y."/>
            <person name="Tangrot J."/>
            <person name="Rosling A."/>
        </authorList>
    </citation>
    <scope>NUCLEOTIDE SEQUENCE</scope>
    <source>
        <strain evidence="1">MT106</strain>
    </source>
</reference>
<dbReference type="EMBL" id="CAJVPL010017323">
    <property type="protein sequence ID" value="CAG8698441.1"/>
    <property type="molecule type" value="Genomic_DNA"/>
</dbReference>